<feature type="transmembrane region" description="Helical" evidence="1">
    <location>
        <begin position="59"/>
        <end position="80"/>
    </location>
</feature>
<accession>A0A7J6WJS8</accession>
<feature type="transmembrane region" description="Helical" evidence="1">
    <location>
        <begin position="123"/>
        <end position="144"/>
    </location>
</feature>
<dbReference type="Proteomes" id="UP000554482">
    <property type="component" value="Unassembled WGS sequence"/>
</dbReference>
<keyword evidence="1" id="KW-0812">Transmembrane</keyword>
<evidence type="ECO:0000313" key="3">
    <source>
        <dbReference type="Proteomes" id="UP000554482"/>
    </source>
</evidence>
<dbReference type="EMBL" id="JABWDY010014952">
    <property type="protein sequence ID" value="KAF5197218.1"/>
    <property type="molecule type" value="Genomic_DNA"/>
</dbReference>
<protein>
    <submittedName>
        <fullName evidence="2">Uncharacterized protein</fullName>
    </submittedName>
</protein>
<keyword evidence="1" id="KW-1133">Transmembrane helix</keyword>
<sequence length="167" mass="18271">SSLSFVSSMLFELFSLSVTSLLLISTSLPCFVLLVVGSMSVSLPLPFLLIWFGSSSSSFSSISIIFWISSSTTFAIPFSTSKQVNLLLDTIAMLRVCCVFCLGACFHVLFIPYLPPFIVSPPLFILFPLLLLLCIPLLPGWICFHASSPLFSCCCPSTDFFLQLLSV</sequence>
<feature type="transmembrane region" description="Helical" evidence="1">
    <location>
        <begin position="92"/>
        <end position="111"/>
    </location>
</feature>
<feature type="transmembrane region" description="Helical" evidence="1">
    <location>
        <begin position="6"/>
        <end position="24"/>
    </location>
</feature>
<keyword evidence="3" id="KW-1185">Reference proteome</keyword>
<gene>
    <name evidence="2" type="ORF">FRX31_013195</name>
</gene>
<proteinExistence type="predicted"/>
<organism evidence="2 3">
    <name type="scientific">Thalictrum thalictroides</name>
    <name type="common">Rue-anemone</name>
    <name type="synonym">Anemone thalictroides</name>
    <dbReference type="NCBI Taxonomy" id="46969"/>
    <lineage>
        <taxon>Eukaryota</taxon>
        <taxon>Viridiplantae</taxon>
        <taxon>Streptophyta</taxon>
        <taxon>Embryophyta</taxon>
        <taxon>Tracheophyta</taxon>
        <taxon>Spermatophyta</taxon>
        <taxon>Magnoliopsida</taxon>
        <taxon>Ranunculales</taxon>
        <taxon>Ranunculaceae</taxon>
        <taxon>Thalictroideae</taxon>
        <taxon>Thalictrum</taxon>
    </lineage>
</organism>
<reference evidence="2 3" key="1">
    <citation type="submission" date="2020-06" db="EMBL/GenBank/DDBJ databases">
        <title>Transcriptomic and genomic resources for Thalictrum thalictroides and T. hernandezii: Facilitating candidate gene discovery in an emerging model plant lineage.</title>
        <authorList>
            <person name="Arias T."/>
            <person name="Riano-Pachon D.M."/>
            <person name="Di Stilio V.S."/>
        </authorList>
    </citation>
    <scope>NUCLEOTIDE SEQUENCE [LARGE SCALE GENOMIC DNA]</scope>
    <source>
        <strain evidence="3">cv. WT478/WT964</strain>
        <tissue evidence="2">Leaves</tissue>
    </source>
</reference>
<evidence type="ECO:0000256" key="1">
    <source>
        <dbReference type="SAM" id="Phobius"/>
    </source>
</evidence>
<dbReference type="AlphaFoldDB" id="A0A7J6WJS8"/>
<evidence type="ECO:0000313" key="2">
    <source>
        <dbReference type="EMBL" id="KAF5197218.1"/>
    </source>
</evidence>
<comment type="caution">
    <text evidence="2">The sequence shown here is derived from an EMBL/GenBank/DDBJ whole genome shotgun (WGS) entry which is preliminary data.</text>
</comment>
<keyword evidence="1" id="KW-0472">Membrane</keyword>
<name>A0A7J6WJS8_THATH</name>
<feature type="non-terminal residue" evidence="2">
    <location>
        <position position="1"/>
    </location>
</feature>